<dbReference type="InterPro" id="IPR027589">
    <property type="entry name" value="Choice_anch_B"/>
</dbReference>
<accession>A0A6A6FM01</accession>
<dbReference type="AlphaFoldDB" id="A0A6A6FM01"/>
<proteinExistence type="predicted"/>
<sequence length="500" mass="55572">MKFSAVAAAIPALAGVTNAFYSKEDYVSGKVHQDIMEEKMRQWHEHEVAGDYQSAKWSGFDSWSQSRGGPVRCRNGLAVAKQGDPLQTFRCKDTDLYDFKSHAELGGNNSSGSGSWGWTFGRREFAAIGQSDGVAFAEVTRNGKLEYLGRLPQQHTALPSQWRELKTNGNYLVVGSEAVNHGVQFFDMRKLLTLSPRQPKTFDTRTDLTGWFNELPAGRSHNVVVDEESNYVVAVGAQPRNDSCAAGLIFIDVKDPSNPKKTGCAPQDGYIHDAQCIVYRGPDRKYNGKQICYGYNEDTLTIYDVSNKNGGNASTVISRTPYKGASYTHQGWVIDPNWQTHLIMDDELDEGLRPDRASPESPALDGFPVTYIFNIESLEAPKNTGFYKSGVRSIDHNQYIYDGLAYQSNYGAGLRVLDISSIPDKEDGSEIEEVAFFDIYPEDDNEPGGGNATFVGTWNHYTYPSGYVVVNTIERGAFVVKLSKFRGRGKGKRFVRRGQL</sequence>
<protein>
    <submittedName>
        <fullName evidence="1">Uncharacterized protein</fullName>
    </submittedName>
</protein>
<dbReference type="Proteomes" id="UP000799539">
    <property type="component" value="Unassembled WGS sequence"/>
</dbReference>
<keyword evidence="2" id="KW-1185">Reference proteome</keyword>
<dbReference type="PANTHER" id="PTHR38787:SF3">
    <property type="entry name" value="REGULATORY P DOMAIN-CONTAINING PROTEIN"/>
    <property type="match status" value="1"/>
</dbReference>
<dbReference type="EMBL" id="ML992668">
    <property type="protein sequence ID" value="KAF2214495.1"/>
    <property type="molecule type" value="Genomic_DNA"/>
</dbReference>
<dbReference type="PANTHER" id="PTHR38787">
    <property type="entry name" value="REGULATORY P DOMAIN-CONTAINING PROTEIN"/>
    <property type="match status" value="1"/>
</dbReference>
<dbReference type="OrthoDB" id="2099887at2759"/>
<dbReference type="NCBIfam" id="TIGR04312">
    <property type="entry name" value="choice_anch_B"/>
    <property type="match status" value="1"/>
</dbReference>
<organism evidence="1 2">
    <name type="scientific">Cercospora zeae-maydis SCOH1-5</name>
    <dbReference type="NCBI Taxonomy" id="717836"/>
    <lineage>
        <taxon>Eukaryota</taxon>
        <taxon>Fungi</taxon>
        <taxon>Dikarya</taxon>
        <taxon>Ascomycota</taxon>
        <taxon>Pezizomycotina</taxon>
        <taxon>Dothideomycetes</taxon>
        <taxon>Dothideomycetidae</taxon>
        <taxon>Mycosphaerellales</taxon>
        <taxon>Mycosphaerellaceae</taxon>
        <taxon>Cercospora</taxon>
    </lineage>
</organism>
<dbReference type="GO" id="GO:0005576">
    <property type="term" value="C:extracellular region"/>
    <property type="evidence" value="ECO:0007669"/>
    <property type="project" value="TreeGrafter"/>
</dbReference>
<reference evidence="1" key="1">
    <citation type="journal article" date="2020" name="Stud. Mycol.">
        <title>101 Dothideomycetes genomes: a test case for predicting lifestyles and emergence of pathogens.</title>
        <authorList>
            <person name="Haridas S."/>
            <person name="Albert R."/>
            <person name="Binder M."/>
            <person name="Bloem J."/>
            <person name="Labutti K."/>
            <person name="Salamov A."/>
            <person name="Andreopoulos B."/>
            <person name="Baker S."/>
            <person name="Barry K."/>
            <person name="Bills G."/>
            <person name="Bluhm B."/>
            <person name="Cannon C."/>
            <person name="Castanera R."/>
            <person name="Culley D."/>
            <person name="Daum C."/>
            <person name="Ezra D."/>
            <person name="Gonzalez J."/>
            <person name="Henrissat B."/>
            <person name="Kuo A."/>
            <person name="Liang C."/>
            <person name="Lipzen A."/>
            <person name="Lutzoni F."/>
            <person name="Magnuson J."/>
            <person name="Mondo S."/>
            <person name="Nolan M."/>
            <person name="Ohm R."/>
            <person name="Pangilinan J."/>
            <person name="Park H.-J."/>
            <person name="Ramirez L."/>
            <person name="Alfaro M."/>
            <person name="Sun H."/>
            <person name="Tritt A."/>
            <person name="Yoshinaga Y."/>
            <person name="Zwiers L.-H."/>
            <person name="Turgeon B."/>
            <person name="Goodwin S."/>
            <person name="Spatafora J."/>
            <person name="Crous P."/>
            <person name="Grigoriev I."/>
        </authorList>
    </citation>
    <scope>NUCLEOTIDE SEQUENCE</scope>
    <source>
        <strain evidence="1">SCOH1-5</strain>
    </source>
</reference>
<name>A0A6A6FM01_9PEZI</name>
<dbReference type="SUPFAM" id="SSF101908">
    <property type="entry name" value="Putative isomerase YbhE"/>
    <property type="match status" value="1"/>
</dbReference>
<evidence type="ECO:0000313" key="1">
    <source>
        <dbReference type="EMBL" id="KAF2214495.1"/>
    </source>
</evidence>
<gene>
    <name evidence="1" type="ORF">CERZMDRAFT_37300</name>
</gene>
<evidence type="ECO:0000313" key="2">
    <source>
        <dbReference type="Proteomes" id="UP000799539"/>
    </source>
</evidence>